<dbReference type="Gene3D" id="3.40.50.10190">
    <property type="entry name" value="BRCT domain"/>
    <property type="match status" value="1"/>
</dbReference>
<keyword evidence="3" id="KW-1185">Reference proteome</keyword>
<accession>A0AA40AW71</accession>
<protein>
    <submittedName>
        <fullName evidence="2">Uncharacterized protein</fullName>
    </submittedName>
</protein>
<evidence type="ECO:0000256" key="1">
    <source>
        <dbReference type="SAM" id="MobiDB-lite"/>
    </source>
</evidence>
<gene>
    <name evidence="2" type="ORF">B0T26DRAFT_674697</name>
</gene>
<comment type="caution">
    <text evidence="2">The sequence shown here is derived from an EMBL/GenBank/DDBJ whole genome shotgun (WGS) entry which is preliminary data.</text>
</comment>
<evidence type="ECO:0000313" key="2">
    <source>
        <dbReference type="EMBL" id="KAK0723083.1"/>
    </source>
</evidence>
<proteinExistence type="predicted"/>
<dbReference type="InterPro" id="IPR036420">
    <property type="entry name" value="BRCT_dom_sf"/>
</dbReference>
<dbReference type="RefSeq" id="XP_060299007.1">
    <property type="nucleotide sequence ID" value="XM_060439739.1"/>
</dbReference>
<feature type="compositionally biased region" description="Low complexity" evidence="1">
    <location>
        <begin position="293"/>
        <end position="311"/>
    </location>
</feature>
<dbReference type="EMBL" id="JAUIRO010000003">
    <property type="protein sequence ID" value="KAK0723083.1"/>
    <property type="molecule type" value="Genomic_DNA"/>
</dbReference>
<reference evidence="2" key="1">
    <citation type="submission" date="2023-06" db="EMBL/GenBank/DDBJ databases">
        <title>Genome-scale phylogeny and comparative genomics of the fungal order Sordariales.</title>
        <authorList>
            <consortium name="Lawrence Berkeley National Laboratory"/>
            <person name="Hensen N."/>
            <person name="Bonometti L."/>
            <person name="Westerberg I."/>
            <person name="Brannstrom I.O."/>
            <person name="Guillou S."/>
            <person name="Cros-Aarteil S."/>
            <person name="Calhoun S."/>
            <person name="Haridas S."/>
            <person name="Kuo A."/>
            <person name="Mondo S."/>
            <person name="Pangilinan J."/>
            <person name="Riley R."/>
            <person name="LaButti K."/>
            <person name="Andreopoulos B."/>
            <person name="Lipzen A."/>
            <person name="Chen C."/>
            <person name="Yanf M."/>
            <person name="Daum C."/>
            <person name="Ng V."/>
            <person name="Clum A."/>
            <person name="Steindorff A."/>
            <person name="Ohm R."/>
            <person name="Martin F."/>
            <person name="Silar P."/>
            <person name="Natvig D."/>
            <person name="Lalanne C."/>
            <person name="Gautier V."/>
            <person name="Ament-velasquez S.L."/>
            <person name="Kruys A."/>
            <person name="Hutchinson M.I."/>
            <person name="Powell A.J."/>
            <person name="Barry K."/>
            <person name="Miller A.N."/>
            <person name="Grigoriev I.V."/>
            <person name="Debuchy R."/>
            <person name="Gladieux P."/>
            <person name="Thoren M.H."/>
            <person name="Johannesson H."/>
        </authorList>
    </citation>
    <scope>NUCLEOTIDE SEQUENCE</scope>
    <source>
        <strain evidence="2">SMH2392-1A</strain>
    </source>
</reference>
<dbReference type="Proteomes" id="UP001172101">
    <property type="component" value="Unassembled WGS sequence"/>
</dbReference>
<name>A0AA40AW71_9PEZI</name>
<dbReference type="AlphaFoldDB" id="A0AA40AW71"/>
<feature type="compositionally biased region" description="Low complexity" evidence="1">
    <location>
        <begin position="250"/>
        <end position="267"/>
    </location>
</feature>
<dbReference type="GeneID" id="85323009"/>
<feature type="compositionally biased region" description="Acidic residues" evidence="1">
    <location>
        <begin position="351"/>
        <end position="375"/>
    </location>
</feature>
<sequence length="401" mass="43620">MREAKLKPIFRGLTVAMAGELGGQWTENNIARWVRLRDGAFSYQIDASVTHLLCSADEFKKRGARVKAALKKRLLPEAKFSLQSPKRERERARRAARIAKGRAMAERAVDPNMYRVYSDSTFFDYSVKLLKDDGERGLYESHALPRLYWFVAKFIKKKGSPPQYYRPSPTAGLFAREFALFQIFFRIKTGVPWPHRLVGSAVAAARDKIRFQYEVPTRGKPIGWVPPEFVPAAAPEPAVAVATADVSSATAAASPTNTPHTATPNTAGPLQNAQECKDTAAAAQTPRNGPEPAAAVDVAATTTSSSTNTLVMPNRCHRHQPMAQDSTLAEHSPAPAAPGTFNFDYNPPTDSEADADSDDDDDDDEGSSYVLDDEPAATTVATGAAVIAAEWATGREVIVLD</sequence>
<evidence type="ECO:0000313" key="3">
    <source>
        <dbReference type="Proteomes" id="UP001172101"/>
    </source>
</evidence>
<organism evidence="2 3">
    <name type="scientific">Lasiosphaeria miniovina</name>
    <dbReference type="NCBI Taxonomy" id="1954250"/>
    <lineage>
        <taxon>Eukaryota</taxon>
        <taxon>Fungi</taxon>
        <taxon>Dikarya</taxon>
        <taxon>Ascomycota</taxon>
        <taxon>Pezizomycotina</taxon>
        <taxon>Sordariomycetes</taxon>
        <taxon>Sordariomycetidae</taxon>
        <taxon>Sordariales</taxon>
        <taxon>Lasiosphaeriaceae</taxon>
        <taxon>Lasiosphaeria</taxon>
    </lineage>
</organism>
<feature type="region of interest" description="Disordered" evidence="1">
    <location>
        <begin position="250"/>
        <end position="376"/>
    </location>
</feature>